<gene>
    <name evidence="6" type="ORF">CTOB1V02_LOCUS6929</name>
</gene>
<evidence type="ECO:0000256" key="5">
    <source>
        <dbReference type="ARBA" id="ARBA00023136"/>
    </source>
</evidence>
<accession>A0A7R8WCE8</accession>
<keyword evidence="3" id="KW-0812">Transmembrane</keyword>
<dbReference type="PANTHER" id="PTHR12668:SF43">
    <property type="entry name" value="TRANSMEMBRANE PROTEIN 14 HOMOLOG"/>
    <property type="match status" value="1"/>
</dbReference>
<evidence type="ECO:0000256" key="3">
    <source>
        <dbReference type="ARBA" id="ARBA00022692"/>
    </source>
</evidence>
<proteinExistence type="inferred from homology"/>
<dbReference type="OrthoDB" id="5620at2759"/>
<dbReference type="InterPro" id="IPR044890">
    <property type="entry name" value="TMEM14_sf"/>
</dbReference>
<dbReference type="AlphaFoldDB" id="A0A7R8WCE8"/>
<dbReference type="GO" id="GO:0070453">
    <property type="term" value="P:regulation of heme biosynthetic process"/>
    <property type="evidence" value="ECO:0007669"/>
    <property type="project" value="TreeGrafter"/>
</dbReference>
<dbReference type="EMBL" id="OB661843">
    <property type="protein sequence ID" value="CAD7229056.1"/>
    <property type="molecule type" value="Genomic_DNA"/>
</dbReference>
<name>A0A7R8WCE8_9CRUS</name>
<sequence>MDIQTDYLGYGFSALVGLGGVIGYLKAGSIPSLAAGLGFGALIAVAAWQTSHDPRDVRMMLGASGFLAVLMGYRAYRTGKVMPAGLVCAASTFMLLRSLNRWAFPPEVAKVAHPR</sequence>
<comment type="subcellular location">
    <subcellularLocation>
        <location evidence="1">Membrane</location>
    </subcellularLocation>
</comment>
<evidence type="ECO:0000256" key="1">
    <source>
        <dbReference type="ARBA" id="ARBA00004370"/>
    </source>
</evidence>
<evidence type="ECO:0000313" key="6">
    <source>
        <dbReference type="EMBL" id="CAD7229056.1"/>
    </source>
</evidence>
<reference evidence="6" key="1">
    <citation type="submission" date="2020-11" db="EMBL/GenBank/DDBJ databases">
        <authorList>
            <person name="Tran Van P."/>
        </authorList>
    </citation>
    <scope>NUCLEOTIDE SEQUENCE</scope>
</reference>
<organism evidence="6">
    <name type="scientific">Cyprideis torosa</name>
    <dbReference type="NCBI Taxonomy" id="163714"/>
    <lineage>
        <taxon>Eukaryota</taxon>
        <taxon>Metazoa</taxon>
        <taxon>Ecdysozoa</taxon>
        <taxon>Arthropoda</taxon>
        <taxon>Crustacea</taxon>
        <taxon>Oligostraca</taxon>
        <taxon>Ostracoda</taxon>
        <taxon>Podocopa</taxon>
        <taxon>Podocopida</taxon>
        <taxon>Cytherocopina</taxon>
        <taxon>Cytheroidea</taxon>
        <taxon>Cytherideidae</taxon>
        <taxon>Cyprideis</taxon>
    </lineage>
</organism>
<protein>
    <submittedName>
        <fullName evidence="6">Uncharacterized protein</fullName>
    </submittedName>
</protein>
<keyword evidence="4" id="KW-1133">Transmembrane helix</keyword>
<keyword evidence="5" id="KW-0472">Membrane</keyword>
<comment type="similarity">
    <text evidence="2">Belongs to the TMEM14 family.</text>
</comment>
<dbReference type="PANTHER" id="PTHR12668">
    <property type="entry name" value="TRANSMEMBRANE PROTEIN 14, 15"/>
    <property type="match status" value="1"/>
</dbReference>
<evidence type="ECO:0000256" key="2">
    <source>
        <dbReference type="ARBA" id="ARBA00007590"/>
    </source>
</evidence>
<dbReference type="Gene3D" id="1.10.10.1740">
    <property type="entry name" value="Transmembrane protein 14-like"/>
    <property type="match status" value="1"/>
</dbReference>
<dbReference type="InterPro" id="IPR005349">
    <property type="entry name" value="TMEM14"/>
</dbReference>
<dbReference type="GO" id="GO:0031966">
    <property type="term" value="C:mitochondrial membrane"/>
    <property type="evidence" value="ECO:0007669"/>
    <property type="project" value="TreeGrafter"/>
</dbReference>
<evidence type="ECO:0000256" key="4">
    <source>
        <dbReference type="ARBA" id="ARBA00022989"/>
    </source>
</evidence>
<dbReference type="Pfam" id="PF03647">
    <property type="entry name" value="Tmemb_14"/>
    <property type="match status" value="1"/>
</dbReference>